<feature type="compositionally biased region" description="Pro residues" evidence="1">
    <location>
        <begin position="456"/>
        <end position="472"/>
    </location>
</feature>
<reference evidence="2 3" key="1">
    <citation type="journal article" date="1998" name="Science">
        <title>Genome sequence of the nematode C. elegans: a platform for investigating biology.</title>
        <authorList>
            <consortium name="The C. elegans sequencing consortium"/>
            <person name="Sulson J.E."/>
            <person name="Waterston R."/>
        </authorList>
    </citation>
    <scope>NUCLEOTIDE SEQUENCE [LARGE SCALE GENOMIC DNA]</scope>
    <source>
        <strain evidence="2 3">Bristol N2</strain>
    </source>
</reference>
<dbReference type="Bgee" id="WBGene00009362">
    <property type="expression patterns" value="Expressed in material anatomical entity and 2 other cell types or tissues"/>
</dbReference>
<dbReference type="KEGG" id="cel:CELE_F33E2.6"/>
<dbReference type="EMBL" id="BX284601">
    <property type="protein sequence ID" value="CAB06541.2"/>
    <property type="molecule type" value="Genomic_DNA"/>
</dbReference>
<dbReference type="PIR" id="T21700">
    <property type="entry name" value="T21700"/>
</dbReference>
<dbReference type="CTD" id="185235"/>
<feature type="compositionally biased region" description="Basic and acidic residues" evidence="1">
    <location>
        <begin position="430"/>
        <end position="441"/>
    </location>
</feature>
<dbReference type="UCSC" id="F33E2.6">
    <property type="organism name" value="c. elegans"/>
</dbReference>
<feature type="compositionally biased region" description="Low complexity" evidence="1">
    <location>
        <begin position="395"/>
        <end position="410"/>
    </location>
</feature>
<dbReference type="GeneID" id="185235"/>
<sequence length="888" mass="99235">MRDRIECQGGITLNLLQAVCPVRSNPTTTTTGRTTRRTTTTTMTTTTTVRQCRVTRIGSTELPPRVENAIQFLDDQCYEKLGGTVVMKWFGNRVPPEDHRQLSSFCHVVNLTKYDDDPKSRYHKDDIECACGTSSNLFFLKKFNEAVEKYPCDDDETITKAPTTEPSDDLWCWQLRSRSFASSPPPPRMKNAIQLLDDKCYAKLGGTTVMKWFGNVVTPEGKVCFVINLTDSKMKLYKKEIVCACGRQSYVFFLEGLILMREKYSCNDKTTTKSTRTTPSTTTAKQCYVRRTGSSVSPPRETDAIPMLDDQCYEKMGGTSVMDRFGNREPPKSVYEYSEFCLLVDVTLNGPAMETYQSDIECVCGISSLEFFLEKFEEAIKKYPCDNDGATEAATTKPTTTTVTTTTVPPKTDPPRTEPPKTEPPTTEPPKIEPPRTEPPKTEPPPTEPPKTEPPKTTPPKTEPPTTEPPNIPYCWQQQSRLFAPSPPPPRVNNTMPLIEDKCYAKLGDTLVMAWFGNRAPPKNFTEVLDFCTVAALTYNNESAVFSVFKKDIQCNCDKLSFSRFLKKLSEAMEKYQCNNVWTRTEAPETVTTRTEPPRTEPPRTIPPRTEAPRTEPPRTEPPKTEAPRTVRPKTEAPMTVPPRTEPPMTEAPRTEVPMTEPPKTEPPRTAPPRTEVSMTLPPETVPPNTEAPRTEVPMTVPPRTEPPKTEAPRTVPPKTEAPMTEVPMTGPSRTEVPMTEPPKTEQPRTAPPRTEVSMTLPPETVPPKTEAPRTEVPMTGPSRTEVPMTVTPETGLSSTVTSKTEPPKTTTEKRITPRTEVPKTVPPRTGPPMTVPPGTEAPTTEAPMTITPRTEQLRTEQLRTDQSKTVTPKTKITVWPTDYRGPI</sequence>
<accession>O01699</accession>
<dbReference type="HOGENOM" id="CLU_336857_0_0_1"/>
<feature type="compositionally biased region" description="Basic and acidic residues" evidence="1">
    <location>
        <begin position="611"/>
        <end position="635"/>
    </location>
</feature>
<gene>
    <name evidence="2" type="ORF">CELE_F33E2.6</name>
    <name evidence="2 4" type="ORF">F33E2.6</name>
</gene>
<dbReference type="AGR" id="WB:WBGene00009362"/>
<feature type="region of interest" description="Disordered" evidence="1">
    <location>
        <begin position="587"/>
        <end position="874"/>
    </location>
</feature>
<dbReference type="PANTHER" id="PTHR35077:SF2">
    <property type="entry name" value="SIMILAR TO AI661453 PROTEIN"/>
    <property type="match status" value="1"/>
</dbReference>
<feature type="compositionally biased region" description="Basic and acidic residues" evidence="1">
    <location>
        <begin position="856"/>
        <end position="867"/>
    </location>
</feature>
<evidence type="ECO:0000313" key="4">
    <source>
        <dbReference type="WormBase" id="F33E2.6"/>
    </source>
</evidence>
<dbReference type="Proteomes" id="UP000001940">
    <property type="component" value="Chromosome I"/>
</dbReference>
<dbReference type="PANTHER" id="PTHR35077">
    <property type="entry name" value="SIMILAR TO AI661453 PROTEIN"/>
    <property type="match status" value="1"/>
</dbReference>
<dbReference type="InParanoid" id="O01699"/>
<dbReference type="OrthoDB" id="429020at2759"/>
<organism evidence="2 3">
    <name type="scientific">Caenorhabditis elegans</name>
    <dbReference type="NCBI Taxonomy" id="6239"/>
    <lineage>
        <taxon>Eukaryota</taxon>
        <taxon>Metazoa</taxon>
        <taxon>Ecdysozoa</taxon>
        <taxon>Nematoda</taxon>
        <taxon>Chromadorea</taxon>
        <taxon>Rhabditida</taxon>
        <taxon>Rhabditina</taxon>
        <taxon>Rhabditomorpha</taxon>
        <taxon>Rhabditoidea</taxon>
        <taxon>Rhabditidae</taxon>
        <taxon>Peloderinae</taxon>
        <taxon>Caenorhabditis</taxon>
    </lineage>
</organism>
<feature type="compositionally biased region" description="Low complexity" evidence="1">
    <location>
        <begin position="837"/>
        <end position="853"/>
    </location>
</feature>
<name>O01699_CAEEL</name>
<dbReference type="RefSeq" id="NP_493190.2">
    <property type="nucleotide sequence ID" value="NM_060789.2"/>
</dbReference>
<dbReference type="WormBase" id="F33E2.6">
    <property type="protein sequence ID" value="CE50364"/>
    <property type="gene ID" value="WBGene00009362"/>
</dbReference>
<protein>
    <submittedName>
        <fullName evidence="2">DUF3707 domain-containing protein</fullName>
    </submittedName>
</protein>
<dbReference type="PaxDb" id="6239-F33E2.6"/>
<dbReference type="AlphaFoldDB" id="O01699"/>
<feature type="region of interest" description="Disordered" evidence="1">
    <location>
        <begin position="386"/>
        <end position="473"/>
    </location>
</feature>
<dbReference type="eggNOG" id="KOG3544">
    <property type="taxonomic scope" value="Eukaryota"/>
</dbReference>
<evidence type="ECO:0000313" key="3">
    <source>
        <dbReference type="Proteomes" id="UP000001940"/>
    </source>
</evidence>
<feature type="compositionally biased region" description="Low complexity" evidence="1">
    <location>
        <begin position="798"/>
        <end position="810"/>
    </location>
</feature>
<feature type="compositionally biased region" description="Basic and acidic residues" evidence="1">
    <location>
        <begin position="811"/>
        <end position="822"/>
    </location>
</feature>
<evidence type="ECO:0000313" key="2">
    <source>
        <dbReference type="EMBL" id="CAB06541.2"/>
    </source>
</evidence>
<proteinExistence type="predicted"/>
<feature type="compositionally biased region" description="Pro residues" evidence="1">
    <location>
        <begin position="825"/>
        <end position="836"/>
    </location>
</feature>
<evidence type="ECO:0000256" key="1">
    <source>
        <dbReference type="SAM" id="MobiDB-lite"/>
    </source>
</evidence>
<keyword evidence="3" id="KW-1185">Reference proteome</keyword>